<evidence type="ECO:0000313" key="2">
    <source>
        <dbReference type="Proteomes" id="UP001501844"/>
    </source>
</evidence>
<proteinExistence type="predicted"/>
<dbReference type="Gene3D" id="3.50.30.50">
    <property type="entry name" value="Putative cyclase"/>
    <property type="match status" value="1"/>
</dbReference>
<gene>
    <name evidence="1" type="ORF">GCM10023183_27680</name>
</gene>
<protein>
    <submittedName>
        <fullName evidence="1">Cyclase family protein</fullName>
    </submittedName>
</protein>
<organism evidence="1 2">
    <name type="scientific">Nibribacter koreensis</name>
    <dbReference type="NCBI Taxonomy" id="1084519"/>
    <lineage>
        <taxon>Bacteria</taxon>
        <taxon>Pseudomonadati</taxon>
        <taxon>Bacteroidota</taxon>
        <taxon>Cytophagia</taxon>
        <taxon>Cytophagales</taxon>
        <taxon>Hymenobacteraceae</taxon>
        <taxon>Nibribacter</taxon>
    </lineage>
</organism>
<dbReference type="RefSeq" id="WP_345167279.1">
    <property type="nucleotide sequence ID" value="NZ_BAABGX010000002.1"/>
</dbReference>
<dbReference type="Pfam" id="PF04199">
    <property type="entry name" value="Cyclase"/>
    <property type="match status" value="1"/>
</dbReference>
<dbReference type="SUPFAM" id="SSF102198">
    <property type="entry name" value="Putative cyclase"/>
    <property type="match status" value="1"/>
</dbReference>
<comment type="caution">
    <text evidence="1">The sequence shown here is derived from an EMBL/GenBank/DDBJ whole genome shotgun (WGS) entry which is preliminary data.</text>
</comment>
<dbReference type="InterPro" id="IPR007325">
    <property type="entry name" value="KFase/CYL"/>
</dbReference>
<accession>A0ABP8FSI1</accession>
<dbReference type="Proteomes" id="UP001501844">
    <property type="component" value="Unassembled WGS sequence"/>
</dbReference>
<dbReference type="EMBL" id="BAABGX010000002">
    <property type="protein sequence ID" value="GAA4310065.1"/>
    <property type="molecule type" value="Genomic_DNA"/>
</dbReference>
<keyword evidence="2" id="KW-1185">Reference proteome</keyword>
<dbReference type="InterPro" id="IPR037175">
    <property type="entry name" value="KFase_sf"/>
</dbReference>
<reference evidence="2" key="1">
    <citation type="journal article" date="2019" name="Int. J. Syst. Evol. Microbiol.">
        <title>The Global Catalogue of Microorganisms (GCM) 10K type strain sequencing project: providing services to taxonomists for standard genome sequencing and annotation.</title>
        <authorList>
            <consortium name="The Broad Institute Genomics Platform"/>
            <consortium name="The Broad Institute Genome Sequencing Center for Infectious Disease"/>
            <person name="Wu L."/>
            <person name="Ma J."/>
        </authorList>
    </citation>
    <scope>NUCLEOTIDE SEQUENCE [LARGE SCALE GENOMIC DNA]</scope>
    <source>
        <strain evidence="2">JCM 17917</strain>
    </source>
</reference>
<sequence length="267" mass="28828">MLSATATITYQGQAYQFNPLQPLDISLPLQAGPDNVNCFWAEPVQVDTIVVGSFVGSVALGGSTNYQRVHLTPHGNGTHTECYGHISPDPAATLDKCLSRFLFVAQVVSVTPQQQENGDLVVMASDVIAQLSVENLPEALVLRTLPNLDAKRTAQYSGTNPTYIEPALAHFLADNDVEHLLLDLPSVDREEDGGALLAHHAFWQYPETTRIASTITELIFVPDAVADGWYLLNLQVTSLVLDASPSKPVLYTLTPATNSEGALPSLH</sequence>
<name>A0ABP8FSI1_9BACT</name>
<evidence type="ECO:0000313" key="1">
    <source>
        <dbReference type="EMBL" id="GAA4310065.1"/>
    </source>
</evidence>